<dbReference type="GO" id="GO:0000271">
    <property type="term" value="P:polysaccharide biosynthetic process"/>
    <property type="evidence" value="ECO:0007669"/>
    <property type="project" value="TreeGrafter"/>
</dbReference>
<dbReference type="PANTHER" id="PTHR30244">
    <property type="entry name" value="TRANSAMINASE"/>
    <property type="match status" value="1"/>
</dbReference>
<evidence type="ECO:0000256" key="2">
    <source>
        <dbReference type="ARBA" id="ARBA00037999"/>
    </source>
</evidence>
<dbReference type="PIRSF" id="PIRSF000390">
    <property type="entry name" value="PLP_StrS"/>
    <property type="match status" value="1"/>
</dbReference>
<keyword evidence="1 4" id="KW-0663">Pyridoxal phosphate</keyword>
<dbReference type="GO" id="GO:0030170">
    <property type="term" value="F:pyridoxal phosphate binding"/>
    <property type="evidence" value="ECO:0007669"/>
    <property type="project" value="TreeGrafter"/>
</dbReference>
<evidence type="ECO:0000313" key="6">
    <source>
        <dbReference type="EMBL" id="RCJ37568.1"/>
    </source>
</evidence>
<evidence type="ECO:0000256" key="4">
    <source>
        <dbReference type="PIRSR" id="PIRSR000390-2"/>
    </source>
</evidence>
<dbReference type="AlphaFoldDB" id="A0A367RLX7"/>
<dbReference type="Proteomes" id="UP000252085">
    <property type="component" value="Unassembled WGS sequence"/>
</dbReference>
<dbReference type="InterPro" id="IPR000653">
    <property type="entry name" value="DegT/StrS_aminotransferase"/>
</dbReference>
<dbReference type="SUPFAM" id="SSF53383">
    <property type="entry name" value="PLP-dependent transferases"/>
    <property type="match status" value="1"/>
</dbReference>
<dbReference type="Gene3D" id="3.90.1150.10">
    <property type="entry name" value="Aspartate Aminotransferase, domain 1"/>
    <property type="match status" value="1"/>
</dbReference>
<dbReference type="EMBL" id="LXQE01000136">
    <property type="protein sequence ID" value="RCJ37568.1"/>
    <property type="molecule type" value="Genomic_DNA"/>
</dbReference>
<dbReference type="InterPro" id="IPR015421">
    <property type="entry name" value="PyrdxlP-dep_Trfase_major"/>
</dbReference>
<organism evidence="6 7">
    <name type="scientific">Nostoc punctiforme NIES-2108</name>
    <dbReference type="NCBI Taxonomy" id="1356359"/>
    <lineage>
        <taxon>Bacteria</taxon>
        <taxon>Bacillati</taxon>
        <taxon>Cyanobacteriota</taxon>
        <taxon>Cyanophyceae</taxon>
        <taxon>Nostocales</taxon>
        <taxon>Nostocaceae</taxon>
        <taxon>Nostoc</taxon>
    </lineage>
</organism>
<reference evidence="7" key="1">
    <citation type="submission" date="2016-04" db="EMBL/GenBank/DDBJ databases">
        <authorList>
            <person name="Tabuchi Yagui T.R."/>
        </authorList>
    </citation>
    <scope>NUCLEOTIDE SEQUENCE [LARGE SCALE GENOMIC DNA]</scope>
</reference>
<protein>
    <submittedName>
        <fullName evidence="6">Erythromycin biosynthesis sensory transduction protein eryC1</fullName>
    </submittedName>
</protein>
<sequence length="397" mass="42992">MNKMNIRVPFVDLKLQHEPIQTQLQDAIQSVLERGDFILGQALSDFEAAFAAASGADYGVGVASGTDAIALGLQACNIGAGDEVILPANTFIATLIGVIRAGAKPILVDCDRQTALIDLREAAKAITPQTKAIIPVHLYGQMVSPRDLVNFADTYKLLIFEDAAQAHLAQRDGYYAGSVGIAAAFSFYPSKNLGAFGDGGMLLTRDSDVAQKMVRLRNYGASQKYFHTEPGTNSRLDTLQAAILHKKLPYLPQWNRDRLTIAQQYDRELAPLATAGIIPIENQSDTGHVYHLYVIKIDDSCPIERQQLQEKLTAVGIQTGIHYPIPCHLQPAFTNLGYQPGDFPQAEKLSKQILSLPMYPGLRSSQVKEVVAAIANAVSTNYQADNLSAADLGSVVA</sequence>
<feature type="modified residue" description="N6-(pyridoxal phosphate)lysine" evidence="4">
    <location>
        <position position="191"/>
    </location>
</feature>
<dbReference type="GO" id="GO:0008483">
    <property type="term" value="F:transaminase activity"/>
    <property type="evidence" value="ECO:0007669"/>
    <property type="project" value="TreeGrafter"/>
</dbReference>
<comment type="similarity">
    <text evidence="2 5">Belongs to the DegT/DnrJ/EryC1 family.</text>
</comment>
<dbReference type="InterPro" id="IPR015422">
    <property type="entry name" value="PyrdxlP-dep_Trfase_small"/>
</dbReference>
<accession>A0A367RLX7</accession>
<proteinExistence type="inferred from homology"/>
<evidence type="ECO:0000256" key="3">
    <source>
        <dbReference type="PIRSR" id="PIRSR000390-1"/>
    </source>
</evidence>
<evidence type="ECO:0000313" key="7">
    <source>
        <dbReference type="Proteomes" id="UP000252085"/>
    </source>
</evidence>
<dbReference type="PANTHER" id="PTHR30244:SF36">
    <property type="entry name" value="3-OXO-GLUCOSE-6-PHOSPHATE:GLUTAMATE AMINOTRANSFERASE"/>
    <property type="match status" value="1"/>
</dbReference>
<gene>
    <name evidence="6" type="ORF">A6769_11740</name>
</gene>
<dbReference type="Gene3D" id="3.40.640.10">
    <property type="entry name" value="Type I PLP-dependent aspartate aminotransferase-like (Major domain)"/>
    <property type="match status" value="1"/>
</dbReference>
<dbReference type="CDD" id="cd00616">
    <property type="entry name" value="AHBA_syn"/>
    <property type="match status" value="1"/>
</dbReference>
<dbReference type="Pfam" id="PF01041">
    <property type="entry name" value="DegT_DnrJ_EryC1"/>
    <property type="match status" value="1"/>
</dbReference>
<name>A0A367RLX7_NOSPU</name>
<evidence type="ECO:0000256" key="5">
    <source>
        <dbReference type="RuleBase" id="RU004508"/>
    </source>
</evidence>
<comment type="caution">
    <text evidence="6">The sequence shown here is derived from an EMBL/GenBank/DDBJ whole genome shotgun (WGS) entry which is preliminary data.</text>
</comment>
<dbReference type="InterPro" id="IPR015424">
    <property type="entry name" value="PyrdxlP-dep_Trfase"/>
</dbReference>
<evidence type="ECO:0000256" key="1">
    <source>
        <dbReference type="ARBA" id="ARBA00022898"/>
    </source>
</evidence>
<feature type="active site" description="Proton acceptor" evidence="3">
    <location>
        <position position="191"/>
    </location>
</feature>